<dbReference type="EMBL" id="EU969278">
    <property type="protein sequence ID" value="ACG41396.1"/>
    <property type="molecule type" value="mRNA"/>
</dbReference>
<organism evidence="1">
    <name type="scientific">Zea mays</name>
    <name type="common">Maize</name>
    <dbReference type="NCBI Taxonomy" id="4577"/>
    <lineage>
        <taxon>Eukaryota</taxon>
        <taxon>Viridiplantae</taxon>
        <taxon>Streptophyta</taxon>
        <taxon>Embryophyta</taxon>
        <taxon>Tracheophyta</taxon>
        <taxon>Spermatophyta</taxon>
        <taxon>Magnoliopsida</taxon>
        <taxon>Liliopsida</taxon>
        <taxon>Poales</taxon>
        <taxon>Poaceae</taxon>
        <taxon>PACMAD clade</taxon>
        <taxon>Panicoideae</taxon>
        <taxon>Andropogonodae</taxon>
        <taxon>Andropogoneae</taxon>
        <taxon>Tripsacinae</taxon>
        <taxon>Zea</taxon>
    </lineage>
</organism>
<accession>B6TWB3</accession>
<proteinExistence type="evidence at transcript level"/>
<name>B6TWB3_MAIZE</name>
<protein>
    <submittedName>
        <fullName evidence="1">Uncharacterized protein</fullName>
    </submittedName>
</protein>
<sequence length="40" mass="4670">MQLVDDLKNDGHDQWMLAKRVPPNKHCLSVKLKVLLRLIC</sequence>
<reference evidence="1" key="1">
    <citation type="journal article" date="2009" name="Plant Mol. Biol.">
        <title>Insights into corn genes derived from large-scale cDNA sequencing.</title>
        <authorList>
            <person name="Alexandrov N.N."/>
            <person name="Brover V.V."/>
            <person name="Freidin S."/>
            <person name="Troukhan M.E."/>
            <person name="Tatarinova T.V."/>
            <person name="Zhang H."/>
            <person name="Swaller T.J."/>
            <person name="Lu Y.P."/>
            <person name="Bouck J."/>
            <person name="Flavell R.B."/>
            <person name="Feldmann K.A."/>
        </authorList>
    </citation>
    <scope>NUCLEOTIDE SEQUENCE</scope>
</reference>
<evidence type="ECO:0000313" key="1">
    <source>
        <dbReference type="EMBL" id="ACG41396.1"/>
    </source>
</evidence>
<dbReference type="AlphaFoldDB" id="B6TWB3"/>